<comment type="subcellular location">
    <subcellularLocation>
        <location evidence="1">Cell inner membrane</location>
        <topology evidence="1">Multi-pass membrane protein</topology>
    </subcellularLocation>
</comment>
<feature type="transmembrane region" description="Helical" evidence="8">
    <location>
        <begin position="450"/>
        <end position="470"/>
    </location>
</feature>
<evidence type="ECO:0000256" key="6">
    <source>
        <dbReference type="ARBA" id="ARBA00023136"/>
    </source>
</evidence>
<dbReference type="EMBL" id="QAOG01000002">
    <property type="protein sequence ID" value="PTQ60907.1"/>
    <property type="molecule type" value="Genomic_DNA"/>
</dbReference>
<evidence type="ECO:0000256" key="1">
    <source>
        <dbReference type="ARBA" id="ARBA00004429"/>
    </source>
</evidence>
<feature type="transmembrane region" description="Helical" evidence="8">
    <location>
        <begin position="163"/>
        <end position="183"/>
    </location>
</feature>
<accession>A0A2T5GNL6</accession>
<feature type="transmembrane region" description="Helical" evidence="8">
    <location>
        <begin position="315"/>
        <end position="340"/>
    </location>
</feature>
<dbReference type="PANTHER" id="PTHR43549:SF3">
    <property type="entry name" value="MULTIDRUG RESISTANCE PROTEIN YPNP-RELATED"/>
    <property type="match status" value="1"/>
</dbReference>
<comment type="caution">
    <text evidence="9">The sequence shown here is derived from an EMBL/GenBank/DDBJ whole genome shotgun (WGS) entry which is preliminary data.</text>
</comment>
<dbReference type="InterPro" id="IPR002528">
    <property type="entry name" value="MATE_fam"/>
</dbReference>
<evidence type="ECO:0000313" key="9">
    <source>
        <dbReference type="EMBL" id="PTQ60907.1"/>
    </source>
</evidence>
<dbReference type="Pfam" id="PF01554">
    <property type="entry name" value="MatE"/>
    <property type="match status" value="2"/>
</dbReference>
<dbReference type="Proteomes" id="UP000244189">
    <property type="component" value="Unassembled WGS sequence"/>
</dbReference>
<feature type="transmembrane region" description="Helical" evidence="8">
    <location>
        <begin position="195"/>
        <end position="216"/>
    </location>
</feature>
<dbReference type="AlphaFoldDB" id="A0A2T5GNL6"/>
<protein>
    <submittedName>
        <fullName evidence="9">Putative MATE family efflux protein</fullName>
    </submittedName>
</protein>
<feature type="transmembrane region" description="Helical" evidence="8">
    <location>
        <begin position="222"/>
        <end position="247"/>
    </location>
</feature>
<dbReference type="GO" id="GO:0005886">
    <property type="term" value="C:plasma membrane"/>
    <property type="evidence" value="ECO:0007669"/>
    <property type="project" value="UniProtKB-SubCell"/>
</dbReference>
<reference evidence="9 10" key="1">
    <citation type="submission" date="2018-04" db="EMBL/GenBank/DDBJ databases">
        <title>Genomic Encyclopedia of Type Strains, Phase III (KMG-III): the genomes of soil and plant-associated and newly described type strains.</title>
        <authorList>
            <person name="Whitman W."/>
        </authorList>
    </citation>
    <scope>NUCLEOTIDE SEQUENCE [LARGE SCALE GENOMIC DNA]</scope>
    <source>
        <strain evidence="9 10">MA101b</strain>
    </source>
</reference>
<keyword evidence="4 8" id="KW-0812">Transmembrane</keyword>
<feature type="region of interest" description="Disordered" evidence="7">
    <location>
        <begin position="1"/>
        <end position="35"/>
    </location>
</feature>
<feature type="compositionally biased region" description="Polar residues" evidence="7">
    <location>
        <begin position="1"/>
        <end position="10"/>
    </location>
</feature>
<dbReference type="GO" id="GO:0042910">
    <property type="term" value="F:xenobiotic transmembrane transporter activity"/>
    <property type="evidence" value="ECO:0007669"/>
    <property type="project" value="InterPro"/>
</dbReference>
<feature type="transmembrane region" description="Helical" evidence="8">
    <location>
        <begin position="122"/>
        <end position="143"/>
    </location>
</feature>
<gene>
    <name evidence="9" type="ORF">C8J26_1223</name>
</gene>
<feature type="transmembrane region" description="Helical" evidence="8">
    <location>
        <begin position="418"/>
        <end position="438"/>
    </location>
</feature>
<dbReference type="CDD" id="cd13138">
    <property type="entry name" value="MATE_yoeA_like"/>
    <property type="match status" value="1"/>
</dbReference>
<evidence type="ECO:0000256" key="4">
    <source>
        <dbReference type="ARBA" id="ARBA00022692"/>
    </source>
</evidence>
<feature type="transmembrane region" description="Helical" evidence="8">
    <location>
        <begin position="352"/>
        <end position="371"/>
    </location>
</feature>
<evidence type="ECO:0000256" key="2">
    <source>
        <dbReference type="ARBA" id="ARBA00022448"/>
    </source>
</evidence>
<keyword evidence="5 8" id="KW-1133">Transmembrane helix</keyword>
<sequence length="504" mass="52924">MSDLPSNVETSAGAPAHSSLKPGARPGGKPGQRDLTTGHIGRTLLAFALPTLGSNILQSLNGSINAIWVGRYLGEGALAATSNANIIMFLTFGAVFGFGMAATILVGQSFGRHDIDGARRAFGSAVGLVLGGAIVIAALGWVFAPEILQLLATPGDAMPLALAYLRVIFLGLPASMMMVLLMMGLRGTGDSMTPLWFMLLSAVLDSGFNPLLIAGIGPFPQLGIAGSAMATLIASHVSLLGLVLYIYRRDLPLRLRGPELRYLIPERALTGTIVRKGLPMGAQMLVMSTAGLAMVGLVNRLGVDTAAAYAVSQQLWTYIQMPALAIGAAVSSMAAQNIGAGRWDRVGDITKYGLLFNIALTGAMVGVVILFDRPVMTLFIGGDSPALPIARHIQLIASWNFILFGMTMVLFSTVRANGAVIAPLIALIIALYPVRIGFALLAKPWLGGDALWWSFPLGSAATLAIAIGYYRYGNWRKGALVVPEDCEEGAHAMTEPGGRLQPTG</sequence>
<feature type="transmembrane region" description="Helical" evidence="8">
    <location>
        <begin position="284"/>
        <end position="303"/>
    </location>
</feature>
<evidence type="ECO:0000313" key="10">
    <source>
        <dbReference type="Proteomes" id="UP000244189"/>
    </source>
</evidence>
<keyword evidence="2" id="KW-0813">Transport</keyword>
<dbReference type="PIRSF" id="PIRSF006603">
    <property type="entry name" value="DinF"/>
    <property type="match status" value="1"/>
</dbReference>
<dbReference type="PANTHER" id="PTHR43549">
    <property type="entry name" value="MULTIDRUG RESISTANCE PROTEIN YPNP-RELATED"/>
    <property type="match status" value="1"/>
</dbReference>
<dbReference type="InterPro" id="IPR048279">
    <property type="entry name" value="MdtK-like"/>
</dbReference>
<organism evidence="9 10">
    <name type="scientific">Sphingomonas aurantiaca</name>
    <dbReference type="NCBI Taxonomy" id="185949"/>
    <lineage>
        <taxon>Bacteria</taxon>
        <taxon>Pseudomonadati</taxon>
        <taxon>Pseudomonadota</taxon>
        <taxon>Alphaproteobacteria</taxon>
        <taxon>Sphingomonadales</taxon>
        <taxon>Sphingomonadaceae</taxon>
        <taxon>Sphingomonas</taxon>
    </lineage>
</organism>
<dbReference type="InterPro" id="IPR052031">
    <property type="entry name" value="Membrane_Transporter-Flippase"/>
</dbReference>
<feature type="transmembrane region" description="Helical" evidence="8">
    <location>
        <begin position="86"/>
        <end position="110"/>
    </location>
</feature>
<keyword evidence="10" id="KW-1185">Reference proteome</keyword>
<keyword evidence="6 8" id="KW-0472">Membrane</keyword>
<evidence type="ECO:0000256" key="8">
    <source>
        <dbReference type="SAM" id="Phobius"/>
    </source>
</evidence>
<evidence type="ECO:0000256" key="5">
    <source>
        <dbReference type="ARBA" id="ARBA00022989"/>
    </source>
</evidence>
<feature type="transmembrane region" description="Helical" evidence="8">
    <location>
        <begin position="391"/>
        <end position="411"/>
    </location>
</feature>
<evidence type="ECO:0000256" key="7">
    <source>
        <dbReference type="SAM" id="MobiDB-lite"/>
    </source>
</evidence>
<dbReference type="NCBIfam" id="TIGR00797">
    <property type="entry name" value="matE"/>
    <property type="match status" value="1"/>
</dbReference>
<dbReference type="GO" id="GO:0015297">
    <property type="term" value="F:antiporter activity"/>
    <property type="evidence" value="ECO:0007669"/>
    <property type="project" value="InterPro"/>
</dbReference>
<evidence type="ECO:0000256" key="3">
    <source>
        <dbReference type="ARBA" id="ARBA00022475"/>
    </source>
</evidence>
<keyword evidence="3" id="KW-1003">Cell membrane</keyword>
<name>A0A2T5GNL6_9SPHN</name>
<proteinExistence type="predicted"/>